<name>A0ACD3B3Z8_9AGAR</name>
<dbReference type="Proteomes" id="UP000308600">
    <property type="component" value="Unassembled WGS sequence"/>
</dbReference>
<gene>
    <name evidence="1" type="ORF">BDN72DRAFT_894856</name>
</gene>
<sequence>MSSESAQRSTSAAPAPAVAPPPQGRLLSLPGRDPDLPALYEVDEHIQVPNKGPNQRILVLYQDLQGQSLWKTFRKVAKWAPPRSDSERIEEGFDILDPENEDVLFLRDMHGTGNEKDDVLKSWAIHEGYYTDDELAELIQLQTDLIGPEKLVRPYKAFKTPNGYEGGIEYERSDQAVSIVEGSRAYWVAMSLQIQRFLLAPSTGNKRQEGIGAKCDHTELNNRLIRLGTRASVRGMKKAPLSTRDALHIQAELTNFPHIGHDENCCQTNYQLNVAHAAPAGSNENLTTSLGQFGGTHIDKYDSTTAPTAMTILSQSSDDVELENFYLMDLGIAVRLRRFTTAFFFGVHFHSGAQPMFKRNVINPLPYYRLTLIKYPSFSALDTPSAVAFAGLPPNGDVLNLSTEMRDPRLDPLTYKYLNPDWRTLSPPERPSTQATSLYDMGSLLSRKAYLDHLGRGVDQLVAYLVSQAPEDYHVQWDKDKLVTAFSLINEAGKRIQAEPWDLGPGWPSSSIHIGKNINDEQPRNPGKMVPYDNQPRIDAMKKWAQHVNTTGNTTAVSILCDRRDAASNIVGAHPQRRKGAINRARKEADVSEDTQKTVQDRKGKRKATDEGPHPPKATRSKRSRNNQEFIDERMMTDTDVIRQGSTLIQSLNLDHLLQFESILTKPENQILLGSLFGDETRALALWEGDTDTNLSDVIKVTGELTRIWTSQFVGIPSQRLQEALIQMLNMTLWEWLYKFIRVLAFQFQTTDRKWCT</sequence>
<accession>A0ACD3B3Z8</accession>
<evidence type="ECO:0000313" key="2">
    <source>
        <dbReference type="Proteomes" id="UP000308600"/>
    </source>
</evidence>
<proteinExistence type="predicted"/>
<reference evidence="1 2" key="1">
    <citation type="journal article" date="2019" name="Nat. Ecol. Evol.">
        <title>Megaphylogeny resolves global patterns of mushroom evolution.</title>
        <authorList>
            <person name="Varga T."/>
            <person name="Krizsan K."/>
            <person name="Foldi C."/>
            <person name="Dima B."/>
            <person name="Sanchez-Garcia M."/>
            <person name="Sanchez-Ramirez S."/>
            <person name="Szollosi G.J."/>
            <person name="Szarkandi J.G."/>
            <person name="Papp V."/>
            <person name="Albert L."/>
            <person name="Andreopoulos W."/>
            <person name="Angelini C."/>
            <person name="Antonin V."/>
            <person name="Barry K.W."/>
            <person name="Bougher N.L."/>
            <person name="Buchanan P."/>
            <person name="Buyck B."/>
            <person name="Bense V."/>
            <person name="Catcheside P."/>
            <person name="Chovatia M."/>
            <person name="Cooper J."/>
            <person name="Damon W."/>
            <person name="Desjardin D."/>
            <person name="Finy P."/>
            <person name="Geml J."/>
            <person name="Haridas S."/>
            <person name="Hughes K."/>
            <person name="Justo A."/>
            <person name="Karasinski D."/>
            <person name="Kautmanova I."/>
            <person name="Kiss B."/>
            <person name="Kocsube S."/>
            <person name="Kotiranta H."/>
            <person name="LaButti K.M."/>
            <person name="Lechner B.E."/>
            <person name="Liimatainen K."/>
            <person name="Lipzen A."/>
            <person name="Lukacs Z."/>
            <person name="Mihaltcheva S."/>
            <person name="Morgado L.N."/>
            <person name="Niskanen T."/>
            <person name="Noordeloos M.E."/>
            <person name="Ohm R.A."/>
            <person name="Ortiz-Santana B."/>
            <person name="Ovrebo C."/>
            <person name="Racz N."/>
            <person name="Riley R."/>
            <person name="Savchenko A."/>
            <person name="Shiryaev A."/>
            <person name="Soop K."/>
            <person name="Spirin V."/>
            <person name="Szebenyi C."/>
            <person name="Tomsovsky M."/>
            <person name="Tulloss R.E."/>
            <person name="Uehling J."/>
            <person name="Grigoriev I.V."/>
            <person name="Vagvolgyi C."/>
            <person name="Papp T."/>
            <person name="Martin F.M."/>
            <person name="Miettinen O."/>
            <person name="Hibbett D.S."/>
            <person name="Nagy L.G."/>
        </authorList>
    </citation>
    <scope>NUCLEOTIDE SEQUENCE [LARGE SCALE GENOMIC DNA]</scope>
    <source>
        <strain evidence="1 2">NL-1719</strain>
    </source>
</reference>
<protein>
    <submittedName>
        <fullName evidence="1">Uncharacterized protein</fullName>
    </submittedName>
</protein>
<dbReference type="EMBL" id="ML208286">
    <property type="protein sequence ID" value="TFK72346.1"/>
    <property type="molecule type" value="Genomic_DNA"/>
</dbReference>
<evidence type="ECO:0000313" key="1">
    <source>
        <dbReference type="EMBL" id="TFK72346.1"/>
    </source>
</evidence>
<keyword evidence="2" id="KW-1185">Reference proteome</keyword>
<organism evidence="1 2">
    <name type="scientific">Pluteus cervinus</name>
    <dbReference type="NCBI Taxonomy" id="181527"/>
    <lineage>
        <taxon>Eukaryota</taxon>
        <taxon>Fungi</taxon>
        <taxon>Dikarya</taxon>
        <taxon>Basidiomycota</taxon>
        <taxon>Agaricomycotina</taxon>
        <taxon>Agaricomycetes</taxon>
        <taxon>Agaricomycetidae</taxon>
        <taxon>Agaricales</taxon>
        <taxon>Pluteineae</taxon>
        <taxon>Pluteaceae</taxon>
        <taxon>Pluteus</taxon>
    </lineage>
</organism>